<proteinExistence type="predicted"/>
<protein>
    <submittedName>
        <fullName evidence="1">Uncharacterized protein</fullName>
    </submittedName>
</protein>
<gene>
    <name evidence="1" type="ORF">K9W46_02865</name>
</gene>
<name>A0A9Y1BRU9_9ARCH</name>
<dbReference type="SUPFAM" id="SSF46785">
    <property type="entry name" value="Winged helix' DNA-binding domain"/>
    <property type="match status" value="1"/>
</dbReference>
<reference evidence="1" key="1">
    <citation type="journal article" date="2022" name="Nat. Microbiol.">
        <title>Unique mobile elements and scalable gene flow at the prokaryote-eukaryote boundary revealed by circularized Asgard archaea genomes.</title>
        <authorList>
            <person name="Wu F."/>
            <person name="Speth D.R."/>
            <person name="Philosof A."/>
            <person name="Cremiere A."/>
            <person name="Narayanan A."/>
            <person name="Barco R.A."/>
            <person name="Connon S.A."/>
            <person name="Amend J.P."/>
            <person name="Antoshechkin I.A."/>
            <person name="Orphan V.J."/>
        </authorList>
    </citation>
    <scope>NUCLEOTIDE SEQUENCE</scope>
    <source>
        <strain evidence="1">PR6</strain>
    </source>
</reference>
<sequence length="225" mass="26537">MNKKYEDVLHFNQKQIMVLNEKQTELIRDPQYSPITRVLRSGPLTVQEITEEYNKLILLNCQIDTENNGDFEKLKRSEKSIYRYLRDLEESGLVTVAGQRVIFGQTATQKLWSRTAKIFVFKTQTVNFWKTEEGLKFAEKINDLLHIIFEDYDKECKYTQELLIKLNKIAEESILEIFTKNPERIDEIIGSCDFEDLNHILKELHLLILLLKKDEVEALLQSCFD</sequence>
<accession>A0A9Y1BRU9</accession>
<dbReference type="EMBL" id="CP084167">
    <property type="protein sequence ID" value="UJG44131.1"/>
    <property type="molecule type" value="Genomic_DNA"/>
</dbReference>
<dbReference type="InterPro" id="IPR036388">
    <property type="entry name" value="WH-like_DNA-bd_sf"/>
</dbReference>
<evidence type="ECO:0000313" key="1">
    <source>
        <dbReference type="EMBL" id="UJG44131.1"/>
    </source>
</evidence>
<organism evidence="1">
    <name type="scientific">Candidatus Heimdallarchaeum endolithica</name>
    <dbReference type="NCBI Taxonomy" id="2876572"/>
    <lineage>
        <taxon>Archaea</taxon>
        <taxon>Promethearchaeati</taxon>
        <taxon>Candidatus Heimdallarchaeota</taxon>
        <taxon>Candidatus Heimdallarchaeia (ex Rinke et al. 2021) (nom. nud.)</taxon>
        <taxon>Candidatus Heimdallarchaeales</taxon>
        <taxon>Candidatus Heimdallarchaeaceae</taxon>
        <taxon>Candidatus Heimdallarchaeum</taxon>
    </lineage>
</organism>
<dbReference type="Proteomes" id="UP001200513">
    <property type="component" value="Chromosome"/>
</dbReference>
<dbReference type="Gene3D" id="1.10.10.10">
    <property type="entry name" value="Winged helix-like DNA-binding domain superfamily/Winged helix DNA-binding domain"/>
    <property type="match status" value="1"/>
</dbReference>
<dbReference type="InterPro" id="IPR036390">
    <property type="entry name" value="WH_DNA-bd_sf"/>
</dbReference>
<dbReference type="AlphaFoldDB" id="A0A9Y1BRU9"/>